<evidence type="ECO:0000313" key="3">
    <source>
        <dbReference type="EMBL" id="QJA84728.1"/>
    </source>
</evidence>
<proteinExistence type="predicted"/>
<protein>
    <submittedName>
        <fullName evidence="1">Uncharacterized protein</fullName>
    </submittedName>
</protein>
<name>A0A6H1ZNH2_9ZZZZ</name>
<reference evidence="1" key="1">
    <citation type="submission" date="2020-03" db="EMBL/GenBank/DDBJ databases">
        <title>The deep terrestrial virosphere.</title>
        <authorList>
            <person name="Holmfeldt K."/>
            <person name="Nilsson E."/>
            <person name="Simone D."/>
            <person name="Lopez-Fernandez M."/>
            <person name="Wu X."/>
            <person name="de Brujin I."/>
            <person name="Lundin D."/>
            <person name="Andersson A."/>
            <person name="Bertilsson S."/>
            <person name="Dopson M."/>
        </authorList>
    </citation>
    <scope>NUCLEOTIDE SEQUENCE</scope>
    <source>
        <strain evidence="3">MM415A00172</strain>
        <strain evidence="2">MM415B00296</strain>
        <strain evidence="1">TM448A01366</strain>
    </source>
</reference>
<dbReference type="EMBL" id="MT142533">
    <property type="protein sequence ID" value="QJA84728.1"/>
    <property type="molecule type" value="Genomic_DNA"/>
</dbReference>
<dbReference type="EMBL" id="MT141566">
    <property type="protein sequence ID" value="QJA67162.1"/>
    <property type="molecule type" value="Genomic_DNA"/>
</dbReference>
<sequence>MRQGIVLSNSWEHIGAMLANCEDSEQAAFFKGFVSELHRWPTGWAVDMQMAAIHTKLTDDELELLGKLS</sequence>
<evidence type="ECO:0000313" key="2">
    <source>
        <dbReference type="EMBL" id="QJA67162.1"/>
    </source>
</evidence>
<organism evidence="1">
    <name type="scientific">viral metagenome</name>
    <dbReference type="NCBI Taxonomy" id="1070528"/>
    <lineage>
        <taxon>unclassified sequences</taxon>
        <taxon>metagenomes</taxon>
        <taxon>organismal metagenomes</taxon>
    </lineage>
</organism>
<evidence type="ECO:0000313" key="1">
    <source>
        <dbReference type="EMBL" id="QJA49466.1"/>
    </source>
</evidence>
<accession>A0A6H1ZNH2</accession>
<dbReference type="AlphaFoldDB" id="A0A6H1ZNH2"/>
<gene>
    <name evidence="3" type="ORF">MM415A00172_0072</name>
    <name evidence="2" type="ORF">MM415B00296_0068</name>
    <name evidence="1" type="ORF">TM448A01366_0012</name>
</gene>
<dbReference type="EMBL" id="MT144138">
    <property type="protein sequence ID" value="QJA49466.1"/>
    <property type="molecule type" value="Genomic_DNA"/>
</dbReference>